<comment type="caution">
    <text evidence="1">The sequence shown here is derived from an EMBL/GenBank/DDBJ whole genome shotgun (WGS) entry which is preliminary data.</text>
</comment>
<evidence type="ECO:0000313" key="2">
    <source>
        <dbReference type="Proteomes" id="UP000026714"/>
    </source>
</evidence>
<dbReference type="AlphaFoldDB" id="A0A059KIM8"/>
<evidence type="ECO:0000313" key="1">
    <source>
        <dbReference type="EMBL" id="KDB51235.1"/>
    </source>
</evidence>
<dbReference type="EMBL" id="AZRA01000093">
    <property type="protein sequence ID" value="KDB51235.1"/>
    <property type="molecule type" value="Genomic_DNA"/>
</dbReference>
<name>A0A059KIM8_9BURK</name>
<keyword evidence="2" id="KW-1185">Reference proteome</keyword>
<gene>
    <name evidence="1" type="ORF">X805_31790</name>
</gene>
<proteinExistence type="predicted"/>
<accession>A0A059KIM8</accession>
<reference evidence="1 2" key="1">
    <citation type="journal article" date="2014" name="FEMS Microbiol. Ecol.">
        <title>Sphaerotilus natans encrusted with nanoball-shaped Fe(III) oxide minerals formed by nitrate-reducing mixotrophic Fe(II) oxidation.</title>
        <authorList>
            <person name="Park S."/>
            <person name="Kim D.H."/>
            <person name="Lee J.H."/>
            <person name="Hur H.G."/>
        </authorList>
    </citation>
    <scope>NUCLEOTIDE SEQUENCE [LARGE SCALE GENOMIC DNA]</scope>
    <source>
        <strain evidence="1 2">DSM 6575</strain>
    </source>
</reference>
<protein>
    <submittedName>
        <fullName evidence="1">Uncharacterized protein</fullName>
    </submittedName>
</protein>
<organism evidence="1 2">
    <name type="scientific">Sphaerotilus natans subsp. natans DSM 6575</name>
    <dbReference type="NCBI Taxonomy" id="1286631"/>
    <lineage>
        <taxon>Bacteria</taxon>
        <taxon>Pseudomonadati</taxon>
        <taxon>Pseudomonadota</taxon>
        <taxon>Betaproteobacteria</taxon>
        <taxon>Burkholderiales</taxon>
        <taxon>Sphaerotilaceae</taxon>
        <taxon>Sphaerotilus</taxon>
    </lineage>
</organism>
<sequence>MPDHVVVSLTRERWECWKFGLARNLSTWRLGGAEGCCPVD</sequence>
<dbReference type="Proteomes" id="UP000026714">
    <property type="component" value="Unassembled WGS sequence"/>
</dbReference>